<evidence type="ECO:0000313" key="2">
    <source>
        <dbReference type="EMBL" id="TVO32143.1"/>
    </source>
</evidence>
<gene>
    <name evidence="2" type="ORF">FOF44_17405</name>
</gene>
<proteinExistence type="predicted"/>
<evidence type="ECO:0000259" key="1">
    <source>
        <dbReference type="Pfam" id="PF18730"/>
    </source>
</evidence>
<dbReference type="OrthoDB" id="10007882at2"/>
<feature type="domain" description="Cthe-2314-like HEPN" evidence="1">
    <location>
        <begin position="39"/>
        <end position="156"/>
    </location>
</feature>
<dbReference type="AlphaFoldDB" id="A0A557NUP5"/>
<evidence type="ECO:0000313" key="3">
    <source>
        <dbReference type="Proteomes" id="UP000319828"/>
    </source>
</evidence>
<accession>A0A557NUP5</accession>
<dbReference type="EMBL" id="VMKJ01000063">
    <property type="protein sequence ID" value="TVO32143.1"/>
    <property type="molecule type" value="Genomic_DNA"/>
</dbReference>
<comment type="caution">
    <text evidence="2">The sequence shown here is derived from an EMBL/GenBank/DDBJ whole genome shotgun (WGS) entry which is preliminary data.</text>
</comment>
<organism evidence="2 3">
    <name type="scientific">Vibrio algivorus</name>
    <dbReference type="NCBI Taxonomy" id="1667024"/>
    <lineage>
        <taxon>Bacteria</taxon>
        <taxon>Pseudomonadati</taxon>
        <taxon>Pseudomonadota</taxon>
        <taxon>Gammaproteobacteria</taxon>
        <taxon>Vibrionales</taxon>
        <taxon>Vibrionaceae</taxon>
        <taxon>Vibrio</taxon>
    </lineage>
</organism>
<dbReference type="RefSeq" id="WP_144389198.1">
    <property type="nucleotide sequence ID" value="NZ_CANNCB010000070.1"/>
</dbReference>
<sequence length="214" mass="24310">MFSEHKLKRTLSNAYASSLKEASIDSYPAKVLERIYELESALVGLKIAVGYLSTPDLKFKKYSYQELFTYHSENFISRLTTVEERAKLLAATVLGSDSLKVATHKGKSIFEQLIEPHKELKSAFSTISMEISEFKSQRNKIAHEASYSNLELIYTNIADDPVLNFEVSSELRDCWQSRLVGVTQEFNLVFSKLFHQVKALLNSLQGIVQCKLKT</sequence>
<dbReference type="Proteomes" id="UP000319828">
    <property type="component" value="Unassembled WGS sequence"/>
</dbReference>
<dbReference type="Pfam" id="PF18730">
    <property type="entry name" value="HEPN_Cthe2314"/>
    <property type="match status" value="1"/>
</dbReference>
<reference evidence="2 3" key="1">
    <citation type="submission" date="2019-07" db="EMBL/GenBank/DDBJ databases">
        <title>The draft genome sequence of Vibrio algivorus M1486.</title>
        <authorList>
            <person name="Meng X."/>
        </authorList>
    </citation>
    <scope>NUCLEOTIDE SEQUENCE [LARGE SCALE GENOMIC DNA]</scope>
    <source>
        <strain evidence="2 3">M1486</strain>
    </source>
</reference>
<protein>
    <recommendedName>
        <fullName evidence="1">Cthe-2314-like HEPN domain-containing protein</fullName>
    </recommendedName>
</protein>
<name>A0A557NUP5_9VIBR</name>
<dbReference type="InterPro" id="IPR041394">
    <property type="entry name" value="HEPN_Cthe2314"/>
</dbReference>